<dbReference type="Proteomes" id="UP000193719">
    <property type="component" value="Unassembled WGS sequence"/>
</dbReference>
<comment type="caution">
    <text evidence="1">The sequence shown here is derived from an EMBL/GenBank/DDBJ whole genome shotgun (WGS) entry which is preliminary data.</text>
</comment>
<feature type="non-terminal residue" evidence="1">
    <location>
        <position position="1"/>
    </location>
</feature>
<protein>
    <submittedName>
        <fullName evidence="1">Uncharacterized protein</fullName>
    </submittedName>
</protein>
<reference evidence="1 2" key="2">
    <citation type="submission" date="2016-08" db="EMBL/GenBank/DDBJ databases">
        <title>Pervasive Adenine N6-methylation of Active Genes in Fungi.</title>
        <authorList>
            <consortium name="DOE Joint Genome Institute"/>
            <person name="Mondo S.J."/>
            <person name="Dannebaum R.O."/>
            <person name="Kuo R.C."/>
            <person name="Labutti K."/>
            <person name="Haridas S."/>
            <person name="Kuo A."/>
            <person name="Salamov A."/>
            <person name="Ahrendt S.R."/>
            <person name="Lipzen A."/>
            <person name="Sullivan W."/>
            <person name="Andreopoulos W.B."/>
            <person name="Clum A."/>
            <person name="Lindquist E."/>
            <person name="Daum C."/>
            <person name="Ramamoorthy G.K."/>
            <person name="Gryganskyi A."/>
            <person name="Culley D."/>
            <person name="Magnuson J.K."/>
            <person name="James T.Y."/>
            <person name="O'Malley M.A."/>
            <person name="Stajich J.E."/>
            <person name="Spatafora J.W."/>
            <person name="Visel A."/>
            <person name="Grigoriev I.V."/>
        </authorList>
    </citation>
    <scope>NUCLEOTIDE SEQUENCE [LARGE SCALE GENOMIC DNA]</scope>
    <source>
        <strain evidence="2">finn</strain>
    </source>
</reference>
<sequence length="93" mass="11228">IFCILFFQNGYTHIIAIELDNILTIESDYIPYEYIYHLNVNTNSIECVFCDTTLYNPLHIIRILYAEVHFVLKLMNFFIYHLLKFQLILILYD</sequence>
<dbReference type="AlphaFoldDB" id="A0A1Y1V928"/>
<accession>A0A1Y1V928</accession>
<evidence type="ECO:0000313" key="1">
    <source>
        <dbReference type="EMBL" id="ORX49586.1"/>
    </source>
</evidence>
<proteinExistence type="predicted"/>
<dbReference type="EMBL" id="MCFH01000023">
    <property type="protein sequence ID" value="ORX49586.1"/>
    <property type="molecule type" value="Genomic_DNA"/>
</dbReference>
<organism evidence="1 2">
    <name type="scientific">Piromyces finnis</name>
    <dbReference type="NCBI Taxonomy" id="1754191"/>
    <lineage>
        <taxon>Eukaryota</taxon>
        <taxon>Fungi</taxon>
        <taxon>Fungi incertae sedis</taxon>
        <taxon>Chytridiomycota</taxon>
        <taxon>Chytridiomycota incertae sedis</taxon>
        <taxon>Neocallimastigomycetes</taxon>
        <taxon>Neocallimastigales</taxon>
        <taxon>Neocallimastigaceae</taxon>
        <taxon>Piromyces</taxon>
    </lineage>
</organism>
<gene>
    <name evidence="1" type="ORF">BCR36DRAFT_450124</name>
</gene>
<reference evidence="1 2" key="1">
    <citation type="submission" date="2016-08" db="EMBL/GenBank/DDBJ databases">
        <title>Genomes of anaerobic fungi encode conserved fungal cellulosomes for biomass hydrolysis.</title>
        <authorList>
            <consortium name="DOE Joint Genome Institute"/>
            <person name="Haitjema C.H."/>
            <person name="Gilmore S.P."/>
            <person name="Henske J.K."/>
            <person name="Solomon K.V."/>
            <person name="De Groot R."/>
            <person name="Kuo A."/>
            <person name="Mondo S.J."/>
            <person name="Salamov A.A."/>
            <person name="Labutti K."/>
            <person name="Zhao Z."/>
            <person name="Chiniquy J."/>
            <person name="Barry K."/>
            <person name="Brewer H.M."/>
            <person name="Purvine S.O."/>
            <person name="Wright A.T."/>
            <person name="Boxma B."/>
            <person name="Van Alen T."/>
            <person name="Hackstein J.H."/>
            <person name="Baker S.E."/>
            <person name="Grigoriev I.V."/>
            <person name="O'Malley M.A."/>
        </authorList>
    </citation>
    <scope>NUCLEOTIDE SEQUENCE [LARGE SCALE GENOMIC DNA]</scope>
    <source>
        <strain evidence="2">finn</strain>
    </source>
</reference>
<evidence type="ECO:0000313" key="2">
    <source>
        <dbReference type="Proteomes" id="UP000193719"/>
    </source>
</evidence>
<keyword evidence="2" id="KW-1185">Reference proteome</keyword>
<name>A0A1Y1V928_9FUNG</name>